<accession>A0ABV2ATJ8</accession>
<sequence length="194" mass="22624">MPKVKTFSRVNFVNTVLSKRLLNTFVQERTVTGWDDPRFPTVRGILRRGLTVSALRDLIMELGFSLNENLMEWDRLWSINKRVLDPVAPRFTAIESDRKFLIEIFADAHKIEQNGNFLDGICVRSVPLHPKKAGGEKKVIRIGRRVFVERIDAENLKKGEEITLIEWGNVQIDEIDLDKNRNFVVLKKHFFLFF</sequence>
<name>A0ABV2ATJ8_9EUKA</name>
<organism evidence="10 11">
    <name type="scientific">Bonamia ostreae</name>
    <dbReference type="NCBI Taxonomy" id="126728"/>
    <lineage>
        <taxon>Eukaryota</taxon>
        <taxon>Sar</taxon>
        <taxon>Rhizaria</taxon>
        <taxon>Endomyxa</taxon>
        <taxon>Ascetosporea</taxon>
        <taxon>Haplosporida</taxon>
        <taxon>Bonamia</taxon>
    </lineage>
</organism>
<dbReference type="Pfam" id="PF00749">
    <property type="entry name" value="tRNA-synt_1c"/>
    <property type="match status" value="1"/>
</dbReference>
<feature type="domain" description="Glutamyl/glutaminyl-tRNA synthetase class Ib catalytic" evidence="8">
    <location>
        <begin position="5"/>
        <end position="85"/>
    </location>
</feature>
<evidence type="ECO:0000256" key="4">
    <source>
        <dbReference type="ARBA" id="ARBA00022840"/>
    </source>
</evidence>
<feature type="domain" description="Glutamyl/glutaminyl-tRNA synthetase class Ib anti-codon binding" evidence="9">
    <location>
        <begin position="88"/>
        <end position="185"/>
    </location>
</feature>
<evidence type="ECO:0000256" key="2">
    <source>
        <dbReference type="ARBA" id="ARBA00022598"/>
    </source>
</evidence>
<protein>
    <recommendedName>
        <fullName evidence="12">Glutamate--tRNA ligase</fullName>
    </recommendedName>
</protein>
<comment type="similarity">
    <text evidence="7">Belongs to the class-I aminoacyl-tRNA synthetase family.</text>
</comment>
<evidence type="ECO:0000256" key="3">
    <source>
        <dbReference type="ARBA" id="ARBA00022741"/>
    </source>
</evidence>
<evidence type="ECO:0000259" key="8">
    <source>
        <dbReference type="Pfam" id="PF00749"/>
    </source>
</evidence>
<proteinExistence type="inferred from homology"/>
<comment type="caution">
    <text evidence="10">The sequence shown here is derived from an EMBL/GenBank/DDBJ whole genome shotgun (WGS) entry which is preliminary data.</text>
</comment>
<evidence type="ECO:0000256" key="7">
    <source>
        <dbReference type="RuleBase" id="RU363037"/>
    </source>
</evidence>
<dbReference type="InterPro" id="IPR020059">
    <property type="entry name" value="Glu/Gln-tRNA-synth_Ib_codon-bd"/>
</dbReference>
<keyword evidence="6 7" id="KW-0030">Aminoacyl-tRNA synthetase</keyword>
<evidence type="ECO:0008006" key="12">
    <source>
        <dbReference type="Google" id="ProtNLM"/>
    </source>
</evidence>
<dbReference type="PANTHER" id="PTHR43097:SF5">
    <property type="entry name" value="GLUTAMATE--TRNA LIGASE"/>
    <property type="match status" value="1"/>
</dbReference>
<evidence type="ECO:0000256" key="5">
    <source>
        <dbReference type="ARBA" id="ARBA00022917"/>
    </source>
</evidence>
<evidence type="ECO:0000313" key="10">
    <source>
        <dbReference type="EMBL" id="MES1922962.1"/>
    </source>
</evidence>
<evidence type="ECO:0000256" key="1">
    <source>
        <dbReference type="ARBA" id="ARBA00022490"/>
    </source>
</evidence>
<dbReference type="Proteomes" id="UP001439008">
    <property type="component" value="Unassembled WGS sequence"/>
</dbReference>
<dbReference type="InterPro" id="IPR020058">
    <property type="entry name" value="Glu/Gln-tRNA-synth_Ib_cat-dom"/>
</dbReference>
<evidence type="ECO:0000259" key="9">
    <source>
        <dbReference type="Pfam" id="PF03950"/>
    </source>
</evidence>
<keyword evidence="5 7" id="KW-0648">Protein biosynthesis</keyword>
<dbReference type="EMBL" id="JBDODL010004174">
    <property type="protein sequence ID" value="MES1922962.1"/>
    <property type="molecule type" value="Genomic_DNA"/>
</dbReference>
<keyword evidence="2 7" id="KW-0436">Ligase</keyword>
<dbReference type="SUPFAM" id="SSF52374">
    <property type="entry name" value="Nucleotidylyl transferase"/>
    <property type="match status" value="1"/>
</dbReference>
<evidence type="ECO:0000313" key="11">
    <source>
        <dbReference type="Proteomes" id="UP001439008"/>
    </source>
</evidence>
<gene>
    <name evidence="10" type="ORF">MHBO_004494</name>
</gene>
<dbReference type="InterPro" id="IPR011035">
    <property type="entry name" value="Ribosomal_bL25/Gln-tRNA_synth"/>
</dbReference>
<dbReference type="PANTHER" id="PTHR43097">
    <property type="entry name" value="GLUTAMINE-TRNA LIGASE"/>
    <property type="match status" value="1"/>
</dbReference>
<dbReference type="Gene3D" id="1.10.1160.10">
    <property type="entry name" value="Glutamyl-trna Synthetase, Domain 2"/>
    <property type="match status" value="1"/>
</dbReference>
<keyword evidence="11" id="KW-1185">Reference proteome</keyword>
<evidence type="ECO:0000256" key="6">
    <source>
        <dbReference type="ARBA" id="ARBA00023146"/>
    </source>
</evidence>
<dbReference type="SUPFAM" id="SSF50715">
    <property type="entry name" value="Ribosomal protein L25-like"/>
    <property type="match status" value="1"/>
</dbReference>
<keyword evidence="3 7" id="KW-0547">Nucleotide-binding</keyword>
<dbReference type="InterPro" id="IPR050132">
    <property type="entry name" value="Gln/Glu-tRNA_Ligase"/>
</dbReference>
<keyword evidence="4 7" id="KW-0067">ATP-binding</keyword>
<reference evidence="10 11" key="1">
    <citation type="journal article" date="2024" name="BMC Biol.">
        <title>Comparative genomics of Ascetosporea gives new insight into the evolutionary basis for animal parasitism in Rhizaria.</title>
        <authorList>
            <person name="Hiltunen Thoren M."/>
            <person name="Onut-Brannstrom I."/>
            <person name="Alfjorden A."/>
            <person name="Peckova H."/>
            <person name="Swords F."/>
            <person name="Hooper C."/>
            <person name="Holzer A.S."/>
            <person name="Bass D."/>
            <person name="Burki F."/>
        </authorList>
    </citation>
    <scope>NUCLEOTIDE SEQUENCE [LARGE SCALE GENOMIC DNA]</scope>
    <source>
        <strain evidence="10">20-A016</strain>
    </source>
</reference>
<dbReference type="InterPro" id="IPR020061">
    <property type="entry name" value="Glu_tRNA_lig_a-bdl"/>
</dbReference>
<keyword evidence="1" id="KW-0963">Cytoplasm</keyword>
<dbReference type="Pfam" id="PF03950">
    <property type="entry name" value="tRNA-synt_1c_C"/>
    <property type="match status" value="1"/>
</dbReference>